<dbReference type="CDD" id="cd02861">
    <property type="entry name" value="E_set_pullulanase_like"/>
    <property type="match status" value="1"/>
</dbReference>
<dbReference type="InterPro" id="IPR013783">
    <property type="entry name" value="Ig-like_fold"/>
</dbReference>
<feature type="domain" description="Pullulanase carbohydrate-binding module 41" evidence="7">
    <location>
        <begin position="150"/>
        <end position="254"/>
    </location>
</feature>
<dbReference type="Pfam" id="PF18494">
    <property type="entry name" value="Pullulanase_Ins"/>
    <property type="match status" value="1"/>
</dbReference>
<dbReference type="Pfam" id="PF03714">
    <property type="entry name" value="PUD"/>
    <property type="match status" value="1"/>
</dbReference>
<dbReference type="Gene3D" id="3.20.20.80">
    <property type="entry name" value="Glycosidases"/>
    <property type="match status" value="1"/>
</dbReference>
<evidence type="ECO:0000256" key="3">
    <source>
        <dbReference type="ARBA" id="ARBA00022801"/>
    </source>
</evidence>
<evidence type="ECO:0000259" key="10">
    <source>
        <dbReference type="Pfam" id="PF18494"/>
    </source>
</evidence>
<keyword evidence="2 5" id="KW-0732">Signal</keyword>
<dbReference type="CDD" id="cd10315">
    <property type="entry name" value="CBM41_pullulanase"/>
    <property type="match status" value="1"/>
</dbReference>
<proteinExistence type="inferred from homology"/>
<sequence length="1403" mass="152446">MMHTRVKSALSLMTVGLIFSACGGGGNSPSPTTPPTTPPVNSAPKVDTFSSQISENNALEVTFSWTVSDSNSDTLSCVLAPGTGVENINISNCVTTNNTVVTYPQAGNYDAKLTVSDPSAASDNENLALVIEDNSNGMPQPVAIAGDSQLVIYYNRPDGNYQGWILHLWNNADCNAYADFPADGGTEWTTGQTQTGIDPNYGAYWTITLRPELAACANFIVHKGDEKDVGGLDHRANLTGNRMIWTLSGIADLYAEATLYPEGVLIADTAAHWADVDTVFWDTKAQNVSKVRVYSAATDDMGYDGEKGIEGDNFIEFSPSAGTHPANTLNMPRYSGLDPFTASDAAATKVKQMLTGKLLAIAYDSADTVLAATYVQTPRVLDALYTQAANDADEALLGLDYAGSGIVANVWAPTAQQVNLKVYNAAKVLQSTTAMQVDNNTGIWSVELDETVDRQFYRFELTVYHHINQRFVTLETTDPYSVSLSTNGEYSQFVNLEDEDLKPIGWDDHVSPELTDPEDAIIYEGHIRDFSIRDESTSAENRGKYLAFTEHNSLPVSHLKSLADAGLNYFQLLPSNDIATIGEDPNDTINLTNTVDELCAKNNTAPVCGVESASATLLSVFESYDPETSDAQALLESMRGLDSFNWGYDPKHYSAPEGSYATNPDGVSRILEMREMNQALHEMGLRVSLDVVYNHTSSSGLFDNSVLDKVVPGYYHRRDLTTGNVFQDTCCEDTAPEHRMMDKLMTDSLVLWTQAYKFDAFRFDIMSNNAKQSILGARELVQAIDPDNYFYGEGWTRNDNGYEQANQNNMAGSEVGTFNDRPRDIIRSASLFSDSGSLNDQDIIRLGLAGTLADYMLQDKNGNLKAGSSYSAKPAYGKDPADIINYVSKHDNETLWDQLQYGLSADMSLENRVRVQNIAGSLPFVSQGIPFFQMGGDLIRSKSMDRNTYDAGDWFNYIDFSKTTNNWNVGLPLGQDNQGQWTTIGQLIANSETHPMAAQIELSAAVFSEFINIRDSSKLFRLPSGQDVIDRVGFHNTGNNQTQGLIVMSIDDGIGVDDIDPNHDAVVVVINGTDTERSQTILTASGFELHTAQQNSADVIVQTASFSANANSGTFTVPALTMAVFVKPQSSEQGTGLAADVTLNKPDVAPYGNTTVYLRGSMNNFGDDGLTSDDTLSYAGDGIYSLDYTLAAGTYNFKLASEDYSIVDLGFAQVEFAEGSIATTEDGDGNISFEVQAQSNYHFKLDASQATPILSISSISPTVNCDALTDSADAIPFSVTGGGDLYVRGSHSGWEPQEAFRLHYKGENRYQAVAEFSGDFQFKLASDDGSWVTQLWAQGEDSNILTENLAVGVTYPVAYNDAGSTNNQTVLTSGTYSFLLMLNEQNPSQGSSVGSLIIQQCEP</sequence>
<dbReference type="EMBL" id="JAKGAS010000012">
    <property type="protein sequence ID" value="MCF2949928.1"/>
    <property type="molecule type" value="Genomic_DNA"/>
</dbReference>
<evidence type="ECO:0000259" key="7">
    <source>
        <dbReference type="Pfam" id="PF03714"/>
    </source>
</evidence>
<feature type="domain" description="Pullulanase Ins" evidence="10">
    <location>
        <begin position="578"/>
        <end position="644"/>
    </location>
</feature>
<feature type="domain" description="Glycoside hydrolase family 13 N-terminal" evidence="6">
    <location>
        <begin position="397"/>
        <end position="481"/>
    </location>
</feature>
<dbReference type="InterPro" id="IPR013784">
    <property type="entry name" value="Carb-bd-like_fold"/>
</dbReference>
<dbReference type="Gene3D" id="2.60.40.1130">
    <property type="entry name" value="Rab geranylgeranyltransferase alpha-subunit, insert domain"/>
    <property type="match status" value="1"/>
</dbReference>
<keyword evidence="12" id="KW-1185">Reference proteome</keyword>
<comment type="similarity">
    <text evidence="1">Belongs to the glycosyl hydrolase 13 family.</text>
</comment>
<dbReference type="Proteomes" id="UP001521137">
    <property type="component" value="Unassembled WGS sequence"/>
</dbReference>
<dbReference type="SUPFAM" id="SSF81296">
    <property type="entry name" value="E set domains"/>
    <property type="match status" value="2"/>
</dbReference>
<dbReference type="InterPro" id="IPR017853">
    <property type="entry name" value="GH"/>
</dbReference>
<feature type="signal peptide" evidence="5">
    <location>
        <begin position="1"/>
        <end position="23"/>
    </location>
</feature>
<dbReference type="Pfam" id="PF17967">
    <property type="entry name" value="Pullulanase_N2"/>
    <property type="match status" value="1"/>
</dbReference>
<gene>
    <name evidence="11" type="ORF">L0668_17545</name>
</gene>
<dbReference type="InterPro" id="IPR014756">
    <property type="entry name" value="Ig_E-set"/>
</dbReference>
<evidence type="ECO:0000313" key="12">
    <source>
        <dbReference type="Proteomes" id="UP001521137"/>
    </source>
</evidence>
<dbReference type="Gene3D" id="2.60.40.10">
    <property type="entry name" value="Immunoglobulins"/>
    <property type="match status" value="3"/>
</dbReference>
<name>A0ABS9DD64_9ALTE</name>
<dbReference type="InterPro" id="IPR040671">
    <property type="entry name" value="Pullulanase_N2"/>
</dbReference>
<evidence type="ECO:0000259" key="9">
    <source>
        <dbReference type="Pfam" id="PF17967"/>
    </source>
</evidence>
<reference evidence="11 12" key="1">
    <citation type="submission" date="2022-01" db="EMBL/GenBank/DDBJ databases">
        <title>Paraglaciecola sp. G1-23.</title>
        <authorList>
            <person name="Jin M.S."/>
            <person name="Han D.M."/>
            <person name="Kim H.M."/>
            <person name="Jeon C.O."/>
        </authorList>
    </citation>
    <scope>NUCLEOTIDE SEQUENCE [LARGE SCALE GENOMIC DNA]</scope>
    <source>
        <strain evidence="11 12">G1-23</strain>
    </source>
</reference>
<dbReference type="Gene3D" id="2.60.40.1180">
    <property type="entry name" value="Golgi alpha-mannosidase II"/>
    <property type="match status" value="1"/>
</dbReference>
<dbReference type="InterPro" id="IPR013780">
    <property type="entry name" value="Glyco_hydro_b"/>
</dbReference>
<evidence type="ECO:0000259" key="6">
    <source>
        <dbReference type="Pfam" id="PF02922"/>
    </source>
</evidence>
<dbReference type="SUPFAM" id="SSF49299">
    <property type="entry name" value="PKD domain"/>
    <property type="match status" value="1"/>
</dbReference>
<keyword evidence="4" id="KW-0326">Glycosidase</keyword>
<feature type="domain" description="Pullulanase N2" evidence="9">
    <location>
        <begin position="270"/>
        <end position="382"/>
    </location>
</feature>
<dbReference type="InterPro" id="IPR004193">
    <property type="entry name" value="Glyco_hydro_13_N"/>
</dbReference>
<evidence type="ECO:0000256" key="1">
    <source>
        <dbReference type="ARBA" id="ARBA00008061"/>
    </source>
</evidence>
<evidence type="ECO:0000259" key="8">
    <source>
        <dbReference type="Pfam" id="PF11852"/>
    </source>
</evidence>
<dbReference type="PROSITE" id="PS51257">
    <property type="entry name" value="PROKAR_LIPOPROTEIN"/>
    <property type="match status" value="1"/>
</dbReference>
<dbReference type="Gene3D" id="2.60.40.1110">
    <property type="match status" value="1"/>
</dbReference>
<accession>A0ABS9DD64</accession>
<dbReference type="PANTHER" id="PTHR43002">
    <property type="entry name" value="GLYCOGEN DEBRANCHING ENZYME"/>
    <property type="match status" value="1"/>
</dbReference>
<feature type="chain" id="PRO_5046740794" evidence="5">
    <location>
        <begin position="24"/>
        <end position="1403"/>
    </location>
</feature>
<evidence type="ECO:0000313" key="11">
    <source>
        <dbReference type="EMBL" id="MCF2949928.1"/>
    </source>
</evidence>
<evidence type="ECO:0000256" key="4">
    <source>
        <dbReference type="ARBA" id="ARBA00023295"/>
    </source>
</evidence>
<keyword evidence="3" id="KW-0378">Hydrolase</keyword>
<dbReference type="InterPro" id="IPR035986">
    <property type="entry name" value="PKD_dom_sf"/>
</dbReference>
<dbReference type="InterPro" id="IPR005323">
    <property type="entry name" value="CBM41_pullulanase"/>
</dbReference>
<dbReference type="InterPro" id="IPR041111">
    <property type="entry name" value="Pullulanase_Ins"/>
</dbReference>
<dbReference type="SUPFAM" id="SSF51011">
    <property type="entry name" value="Glycosyl hydrolase domain"/>
    <property type="match status" value="1"/>
</dbReference>
<protein>
    <submittedName>
        <fullName evidence="11">DUF3372 domain-containing protein</fullName>
    </submittedName>
</protein>
<dbReference type="CDD" id="cd11341">
    <property type="entry name" value="AmyAc_Pullulanase_LD-like"/>
    <property type="match status" value="1"/>
</dbReference>
<comment type="caution">
    <text evidence="11">The sequence shown here is derived from an EMBL/GenBank/DDBJ whole genome shotgun (WGS) entry which is preliminary data.</text>
</comment>
<feature type="domain" description="Alpha-1,6-glucosidases pullulanase-type C-terminal" evidence="8">
    <location>
        <begin position="963"/>
        <end position="1127"/>
    </location>
</feature>
<dbReference type="Pfam" id="PF02922">
    <property type="entry name" value="CBM_48"/>
    <property type="match status" value="1"/>
</dbReference>
<evidence type="ECO:0000256" key="5">
    <source>
        <dbReference type="SAM" id="SignalP"/>
    </source>
</evidence>
<dbReference type="SUPFAM" id="SSF49452">
    <property type="entry name" value="Starch-binding domain-like"/>
    <property type="match status" value="1"/>
</dbReference>
<dbReference type="CDD" id="cd02860">
    <property type="entry name" value="E_set_Pullulanase"/>
    <property type="match status" value="1"/>
</dbReference>
<dbReference type="Pfam" id="PF11852">
    <property type="entry name" value="Pullul_strch_C"/>
    <property type="match status" value="1"/>
</dbReference>
<dbReference type="SUPFAM" id="SSF51445">
    <property type="entry name" value="(Trans)glycosidases"/>
    <property type="match status" value="1"/>
</dbReference>
<dbReference type="InterPro" id="IPR024561">
    <property type="entry name" value="Pullul_strch_C"/>
</dbReference>
<organism evidence="11 12">
    <name type="scientific">Paraglaciecola algarum</name>
    <dbReference type="NCBI Taxonomy" id="3050085"/>
    <lineage>
        <taxon>Bacteria</taxon>
        <taxon>Pseudomonadati</taxon>
        <taxon>Pseudomonadota</taxon>
        <taxon>Gammaproteobacteria</taxon>
        <taxon>Alteromonadales</taxon>
        <taxon>Alteromonadaceae</taxon>
        <taxon>Paraglaciecola</taxon>
    </lineage>
</organism>
<dbReference type="RefSeq" id="WP_235314031.1">
    <property type="nucleotide sequence ID" value="NZ_JAKGAS010000012.1"/>
</dbReference>
<evidence type="ECO:0000256" key="2">
    <source>
        <dbReference type="ARBA" id="ARBA00022729"/>
    </source>
</evidence>